<dbReference type="EMBL" id="LLKB01000001">
    <property type="protein sequence ID" value="KQC85986.1"/>
    <property type="molecule type" value="Genomic_DNA"/>
</dbReference>
<evidence type="ECO:0000313" key="5">
    <source>
        <dbReference type="Proteomes" id="UP000050833"/>
    </source>
</evidence>
<accession>A0AAW3JUQ7</accession>
<proteinExistence type="predicted"/>
<dbReference type="PANTHER" id="PTHR21089">
    <property type="entry name" value="SHIKIMATE DEHYDROGENASE"/>
    <property type="match status" value="1"/>
</dbReference>
<dbReference type="Pfam" id="PF08501">
    <property type="entry name" value="Shikimate_dh_N"/>
    <property type="match status" value="1"/>
</dbReference>
<evidence type="ECO:0000259" key="3">
    <source>
        <dbReference type="Pfam" id="PF08501"/>
    </source>
</evidence>
<dbReference type="SUPFAM" id="SSF53223">
    <property type="entry name" value="Aminoacid dehydrogenase-like, N-terminal domain"/>
    <property type="match status" value="1"/>
</dbReference>
<dbReference type="SUPFAM" id="SSF51735">
    <property type="entry name" value="NAD(P)-binding Rossmann-fold domains"/>
    <property type="match status" value="1"/>
</dbReference>
<dbReference type="GO" id="GO:0005829">
    <property type="term" value="C:cytosol"/>
    <property type="evidence" value="ECO:0007669"/>
    <property type="project" value="TreeGrafter"/>
</dbReference>
<keyword evidence="2" id="KW-0057">Aromatic amino acid biosynthesis</keyword>
<reference evidence="4 5" key="1">
    <citation type="submission" date="2015-10" db="EMBL/GenBank/DDBJ databases">
        <title>Butyribacter intestini gen. nov., sp. nov., a butyric acid-producing bacterium of the family Lachnospiraceae isolated from the human faeces.</title>
        <authorList>
            <person name="Zou Y."/>
            <person name="Xue W."/>
            <person name="Luo G."/>
            <person name="Lv M."/>
        </authorList>
    </citation>
    <scope>NUCLEOTIDE SEQUENCE [LARGE SCALE GENOMIC DNA]</scope>
    <source>
        <strain evidence="4 5">TF01-11</strain>
    </source>
</reference>
<feature type="domain" description="Shikimate dehydrogenase substrate binding N-terminal" evidence="3">
    <location>
        <begin position="5"/>
        <end position="79"/>
    </location>
</feature>
<dbReference type="Gene3D" id="3.40.50.720">
    <property type="entry name" value="NAD(P)-binding Rossmann-like Domain"/>
    <property type="match status" value="1"/>
</dbReference>
<dbReference type="InterPro" id="IPR036291">
    <property type="entry name" value="NAD(P)-bd_dom_sf"/>
</dbReference>
<dbReference type="Proteomes" id="UP000050833">
    <property type="component" value="Unassembled WGS sequence"/>
</dbReference>
<evidence type="ECO:0000256" key="1">
    <source>
        <dbReference type="ARBA" id="ARBA00004871"/>
    </source>
</evidence>
<protein>
    <recommendedName>
        <fullName evidence="3">Shikimate dehydrogenase substrate binding N-terminal domain-containing protein</fullName>
    </recommendedName>
</protein>
<comment type="pathway">
    <text evidence="1">Metabolic intermediate biosynthesis; chorismate biosynthesis; chorismate from D-erythrose 4-phosphate and phosphoenolpyruvate: step 4/7.</text>
</comment>
<keyword evidence="2" id="KW-0028">Amino-acid biosynthesis</keyword>
<dbReference type="Gene3D" id="3.40.50.10860">
    <property type="entry name" value="Leucine Dehydrogenase, chain A, domain 1"/>
    <property type="match status" value="1"/>
</dbReference>
<organism evidence="4 5">
    <name type="scientific">Butyribacter intestini</name>
    <dbReference type="NCBI Taxonomy" id="1703332"/>
    <lineage>
        <taxon>Bacteria</taxon>
        <taxon>Bacillati</taxon>
        <taxon>Bacillota</taxon>
        <taxon>Clostridia</taxon>
        <taxon>Lachnospirales</taxon>
        <taxon>Lachnospiraceae</taxon>
        <taxon>Butyribacter</taxon>
    </lineage>
</organism>
<evidence type="ECO:0000256" key="2">
    <source>
        <dbReference type="ARBA" id="ARBA00023141"/>
    </source>
</evidence>
<dbReference type="GO" id="GO:0009073">
    <property type="term" value="P:aromatic amino acid family biosynthetic process"/>
    <property type="evidence" value="ECO:0007669"/>
    <property type="project" value="UniProtKB-KW"/>
</dbReference>
<dbReference type="InterPro" id="IPR013708">
    <property type="entry name" value="Shikimate_DH-bd_N"/>
</dbReference>
<dbReference type="GO" id="GO:0004764">
    <property type="term" value="F:shikimate 3-dehydrogenase (NADP+) activity"/>
    <property type="evidence" value="ECO:0007669"/>
    <property type="project" value="InterPro"/>
</dbReference>
<name>A0AAW3JUQ7_9FIRM</name>
<keyword evidence="5" id="KW-1185">Reference proteome</keyword>
<comment type="caution">
    <text evidence="4">The sequence shown here is derived from an EMBL/GenBank/DDBJ whole genome shotgun (WGS) entry which is preliminary data.</text>
</comment>
<dbReference type="GO" id="GO:0019632">
    <property type="term" value="P:shikimate metabolic process"/>
    <property type="evidence" value="ECO:0007669"/>
    <property type="project" value="TreeGrafter"/>
</dbReference>
<dbReference type="RefSeq" id="WP_022015125.1">
    <property type="nucleotide sequence ID" value="NZ_DBGBRS010000149.1"/>
</dbReference>
<sequence>MEYGLIGEKLGHSYSKEIHESLADYTYEIHPVSKEDFNDFMSKHEFKSINVTIPYKKDVIPYLDELDENAKAIGAVNTIVNKNGKLYGHNTDFSGFMYMLKKHNIKIEGKKCVVLGDGGASKAVVAVLKKMGAKEVIIVDIIKTDSAITYDECFAKHTDAEFIANTSPVGMFPKCDASPVDLTKFPKCEAVADVIYNPLETKLVAQAKELGMTGVNGLEMLVAQALYAVEFFLEKKLDEAEIDKVYKKIYTDKLAEQEK</sequence>
<evidence type="ECO:0000313" key="4">
    <source>
        <dbReference type="EMBL" id="KQC85986.1"/>
    </source>
</evidence>
<dbReference type="CDD" id="cd01065">
    <property type="entry name" value="NAD_bind_Shikimate_DH"/>
    <property type="match status" value="1"/>
</dbReference>
<dbReference type="PANTHER" id="PTHR21089:SF1">
    <property type="entry name" value="BIFUNCTIONAL 3-DEHYDROQUINATE DEHYDRATASE_SHIKIMATE DEHYDROGENASE, CHLOROPLASTIC"/>
    <property type="match status" value="1"/>
</dbReference>
<dbReference type="AlphaFoldDB" id="A0AAW3JUQ7"/>
<dbReference type="GO" id="GO:0009423">
    <property type="term" value="P:chorismate biosynthetic process"/>
    <property type="evidence" value="ECO:0007669"/>
    <property type="project" value="TreeGrafter"/>
</dbReference>
<dbReference type="GO" id="GO:0050661">
    <property type="term" value="F:NADP binding"/>
    <property type="evidence" value="ECO:0007669"/>
    <property type="project" value="TreeGrafter"/>
</dbReference>
<dbReference type="InterPro" id="IPR046346">
    <property type="entry name" value="Aminoacid_DH-like_N_sf"/>
</dbReference>
<dbReference type="InterPro" id="IPR022893">
    <property type="entry name" value="Shikimate_DH_fam"/>
</dbReference>
<gene>
    <name evidence="4" type="ORF">APZ18_01975</name>
</gene>